<keyword evidence="4 6" id="KW-1133">Transmembrane helix</keyword>
<gene>
    <name evidence="8" type="ORF">JCM21142_52284</name>
</gene>
<dbReference type="EMBL" id="BAMD01000027">
    <property type="protein sequence ID" value="GAF03606.1"/>
    <property type="molecule type" value="Genomic_DNA"/>
</dbReference>
<keyword evidence="8" id="KW-0449">Lipoprotein</keyword>
<feature type="transmembrane region" description="Helical" evidence="6">
    <location>
        <begin position="359"/>
        <end position="391"/>
    </location>
</feature>
<dbReference type="InterPro" id="IPR051125">
    <property type="entry name" value="ABC-4/HrtB_transporter"/>
</dbReference>
<evidence type="ECO:0000256" key="6">
    <source>
        <dbReference type="SAM" id="Phobius"/>
    </source>
</evidence>
<proteinExistence type="predicted"/>
<dbReference type="InterPro" id="IPR003838">
    <property type="entry name" value="ABC3_permease_C"/>
</dbReference>
<evidence type="ECO:0000313" key="8">
    <source>
        <dbReference type="EMBL" id="GAF03606.1"/>
    </source>
</evidence>
<organism evidence="8 9">
    <name type="scientific">Saccharicrinis fermentans DSM 9555 = JCM 21142</name>
    <dbReference type="NCBI Taxonomy" id="869213"/>
    <lineage>
        <taxon>Bacteria</taxon>
        <taxon>Pseudomonadati</taxon>
        <taxon>Bacteroidota</taxon>
        <taxon>Bacteroidia</taxon>
        <taxon>Marinilabiliales</taxon>
        <taxon>Marinilabiliaceae</taxon>
        <taxon>Saccharicrinis</taxon>
    </lineage>
</organism>
<evidence type="ECO:0000256" key="3">
    <source>
        <dbReference type="ARBA" id="ARBA00022692"/>
    </source>
</evidence>
<reference evidence="8 9" key="1">
    <citation type="journal article" date="2014" name="Genome Announc.">
        <title>Draft Genome Sequence of Cytophaga fermentans JCM 21142T, a Facultative Anaerobe Isolated from Marine Mud.</title>
        <authorList>
            <person name="Starns D."/>
            <person name="Oshima K."/>
            <person name="Suda W."/>
            <person name="Iino T."/>
            <person name="Yuki M."/>
            <person name="Inoue J."/>
            <person name="Kitamura K."/>
            <person name="Iida T."/>
            <person name="Darby A."/>
            <person name="Hattori M."/>
            <person name="Ohkuma M."/>
        </authorList>
    </citation>
    <scope>NUCLEOTIDE SEQUENCE [LARGE SCALE GENOMIC DNA]</scope>
    <source>
        <strain evidence="8 9">JCM 21142</strain>
    </source>
</reference>
<dbReference type="PANTHER" id="PTHR43738:SF2">
    <property type="entry name" value="ABC TRANSPORTER PERMEASE"/>
    <property type="match status" value="1"/>
</dbReference>
<accession>W7YGU0</accession>
<dbReference type="RefSeq" id="WP_027471497.1">
    <property type="nucleotide sequence ID" value="NZ_BAMD01000027.1"/>
</dbReference>
<evidence type="ECO:0000256" key="4">
    <source>
        <dbReference type="ARBA" id="ARBA00022989"/>
    </source>
</evidence>
<name>W7YGU0_9BACT</name>
<dbReference type="STRING" id="869213.GCA_000517085_01747"/>
<feature type="transmembrane region" description="Helical" evidence="6">
    <location>
        <begin position="20"/>
        <end position="38"/>
    </location>
</feature>
<dbReference type="Proteomes" id="UP000019402">
    <property type="component" value="Unassembled WGS sequence"/>
</dbReference>
<evidence type="ECO:0000256" key="1">
    <source>
        <dbReference type="ARBA" id="ARBA00004651"/>
    </source>
</evidence>
<keyword evidence="3 6" id="KW-0812">Transmembrane</keyword>
<comment type="caution">
    <text evidence="8">The sequence shown here is derived from an EMBL/GenBank/DDBJ whole genome shotgun (WGS) entry which is preliminary data.</text>
</comment>
<dbReference type="PANTHER" id="PTHR43738">
    <property type="entry name" value="ABC TRANSPORTER, MEMBRANE PROTEIN"/>
    <property type="match status" value="1"/>
</dbReference>
<keyword evidence="5 6" id="KW-0472">Membrane</keyword>
<dbReference type="OrthoDB" id="9784014at2"/>
<keyword evidence="2" id="KW-1003">Cell membrane</keyword>
<evidence type="ECO:0000259" key="7">
    <source>
        <dbReference type="Pfam" id="PF02687"/>
    </source>
</evidence>
<dbReference type="eggNOG" id="COG0577">
    <property type="taxonomic scope" value="Bacteria"/>
</dbReference>
<evidence type="ECO:0000256" key="5">
    <source>
        <dbReference type="ARBA" id="ARBA00023136"/>
    </source>
</evidence>
<keyword evidence="9" id="KW-1185">Reference proteome</keyword>
<feature type="domain" description="ABC3 transporter permease C-terminal" evidence="7">
    <location>
        <begin position="320"/>
        <end position="436"/>
    </location>
</feature>
<feature type="transmembrane region" description="Helical" evidence="6">
    <location>
        <begin position="320"/>
        <end position="338"/>
    </location>
</feature>
<evidence type="ECO:0000256" key="2">
    <source>
        <dbReference type="ARBA" id="ARBA00022475"/>
    </source>
</evidence>
<dbReference type="GO" id="GO:0005886">
    <property type="term" value="C:plasma membrane"/>
    <property type="evidence" value="ECO:0007669"/>
    <property type="project" value="UniProtKB-SubCell"/>
</dbReference>
<feature type="transmembrane region" description="Helical" evidence="6">
    <location>
        <begin position="411"/>
        <end position="433"/>
    </location>
</feature>
<dbReference type="Pfam" id="PF02687">
    <property type="entry name" value="FtsX"/>
    <property type="match status" value="1"/>
</dbReference>
<protein>
    <submittedName>
        <fullName evidence="8">Lipoprotein releasing system</fullName>
    </submittedName>
</protein>
<sequence length="444" mass="49224">MTILSLSLAQLKSRPFNSALSICMFALGMGIISLLLHFEQYTQNQISGNLAGIDLVVGAKGSPLQLMMSSVLHADNPTGNISLDEAKKITKNPLVKQTIPIALGDNYKGFRIVGTSKEYVTLFQGKLQTGEWNKHTMEVLIGSSVANNTGLKIGDKFAGVHGFMEEGHHHDEHKYVVSGILKPTGKVADRLIITNVESVWKVHEDNHHECEHNDDDCEHVHEHDHTNHAMENILHKVEHHEELSEHEIEQYHKHKGGIEIDKESTSKEITALLVFYRNPMAAITLPRMINQNTTMQAASPAIELNRLMALLGFGFDALRILAWVVILFSGINIMIHLLNKLNQEINEIALLRSLGVGKFKILLLLFAQSIVLAVSGWLTSMLIVRVAILIINSTSSDLLISMPLHFIGKEAIILAYALGVGIASAIIPAIRAYRTDIHFLLNKI</sequence>
<comment type="subcellular location">
    <subcellularLocation>
        <location evidence="1">Cell membrane</location>
        <topology evidence="1">Multi-pass membrane protein</topology>
    </subcellularLocation>
</comment>
<dbReference type="AlphaFoldDB" id="W7YGU0"/>
<evidence type="ECO:0000313" key="9">
    <source>
        <dbReference type="Proteomes" id="UP000019402"/>
    </source>
</evidence>